<keyword evidence="4 12" id="KW-0028">Amino-acid biosynthesis</keyword>
<evidence type="ECO:0000313" key="14">
    <source>
        <dbReference type="EMBL" id="CAA9489737.1"/>
    </source>
</evidence>
<dbReference type="InterPro" id="IPR001926">
    <property type="entry name" value="TrpB-like_PALP"/>
</dbReference>
<proteinExistence type="inferred from homology"/>
<dbReference type="Pfam" id="PF00291">
    <property type="entry name" value="PALP"/>
    <property type="match status" value="1"/>
</dbReference>
<dbReference type="InterPro" id="IPR005856">
    <property type="entry name" value="Cys_synth"/>
</dbReference>
<evidence type="ECO:0000256" key="10">
    <source>
        <dbReference type="PIRSR" id="PIRSR605856-50"/>
    </source>
</evidence>
<dbReference type="NCBIfam" id="TIGR01136">
    <property type="entry name" value="cysKM"/>
    <property type="match status" value="1"/>
</dbReference>
<comment type="pathway">
    <text evidence="2">Amino-acid biosynthesis; L-cysteine biosynthesis; L-cysteine from L-serine: step 2/2.</text>
</comment>
<dbReference type="EMBL" id="CADCVU010000060">
    <property type="protein sequence ID" value="CAA9489737.1"/>
    <property type="molecule type" value="Genomic_DNA"/>
</dbReference>
<comment type="catalytic activity">
    <reaction evidence="8 12">
        <text>O-acetyl-L-serine + hydrogen sulfide = L-cysteine + acetate</text>
        <dbReference type="Rhea" id="RHEA:14829"/>
        <dbReference type="ChEBI" id="CHEBI:29919"/>
        <dbReference type="ChEBI" id="CHEBI:30089"/>
        <dbReference type="ChEBI" id="CHEBI:35235"/>
        <dbReference type="ChEBI" id="CHEBI:58340"/>
        <dbReference type="EC" id="2.5.1.47"/>
    </reaction>
</comment>
<evidence type="ECO:0000256" key="12">
    <source>
        <dbReference type="RuleBase" id="RU003985"/>
    </source>
</evidence>
<evidence type="ECO:0000256" key="7">
    <source>
        <dbReference type="ARBA" id="ARBA00023192"/>
    </source>
</evidence>
<dbReference type="InterPro" id="IPR036052">
    <property type="entry name" value="TrpB-like_PALP_sf"/>
</dbReference>
<feature type="modified residue" description="N6-(pyridoxal phosphate)lysine" evidence="11">
    <location>
        <position position="61"/>
    </location>
</feature>
<evidence type="ECO:0000256" key="1">
    <source>
        <dbReference type="ARBA" id="ARBA00001933"/>
    </source>
</evidence>
<dbReference type="AlphaFoldDB" id="A0A6J4SBC1"/>
<name>A0A6J4SBC1_9ACTN</name>
<keyword evidence="5 12" id="KW-0808">Transferase</keyword>
<dbReference type="SUPFAM" id="SSF53686">
    <property type="entry name" value="Tryptophan synthase beta subunit-like PLP-dependent enzymes"/>
    <property type="match status" value="1"/>
</dbReference>
<reference evidence="14" key="1">
    <citation type="submission" date="2020-02" db="EMBL/GenBank/DDBJ databases">
        <authorList>
            <person name="Meier V. D."/>
        </authorList>
    </citation>
    <scope>NUCLEOTIDE SEQUENCE</scope>
    <source>
        <strain evidence="14">AVDCRST_MAG45</strain>
    </source>
</reference>
<dbReference type="PROSITE" id="PS00901">
    <property type="entry name" value="CYS_SYNTHASE"/>
    <property type="match status" value="1"/>
</dbReference>
<dbReference type="GO" id="GO:0004124">
    <property type="term" value="F:cysteine synthase activity"/>
    <property type="evidence" value="ECO:0007669"/>
    <property type="project" value="UniProtKB-UniRule"/>
</dbReference>
<feature type="binding site" evidence="10">
    <location>
        <position position="92"/>
    </location>
    <ligand>
        <name>pyridoxal 5'-phosphate</name>
        <dbReference type="ChEBI" id="CHEBI:597326"/>
    </ligand>
</feature>
<evidence type="ECO:0000256" key="11">
    <source>
        <dbReference type="PIRSR" id="PIRSR605856-51"/>
    </source>
</evidence>
<protein>
    <recommendedName>
        <fullName evidence="12">Cysteine synthase</fullName>
        <ecNumber evidence="12">2.5.1.47</ecNumber>
    </recommendedName>
</protein>
<feature type="domain" description="Tryptophan synthase beta chain-like PALP" evidence="13">
    <location>
        <begin position="27"/>
        <end position="312"/>
    </location>
</feature>
<gene>
    <name evidence="14" type="ORF">AVDCRST_MAG45-674</name>
</gene>
<evidence type="ECO:0000256" key="4">
    <source>
        <dbReference type="ARBA" id="ARBA00022605"/>
    </source>
</evidence>
<accession>A0A6J4SBC1</accession>
<dbReference type="PANTHER" id="PTHR10314">
    <property type="entry name" value="CYSTATHIONINE BETA-SYNTHASE"/>
    <property type="match status" value="1"/>
</dbReference>
<evidence type="ECO:0000256" key="5">
    <source>
        <dbReference type="ARBA" id="ARBA00022679"/>
    </source>
</evidence>
<feature type="binding site" evidence="10">
    <location>
        <begin position="196"/>
        <end position="200"/>
    </location>
    <ligand>
        <name>pyridoxal 5'-phosphate</name>
        <dbReference type="ChEBI" id="CHEBI:597326"/>
    </ligand>
</feature>
<feature type="binding site" evidence="10">
    <location>
        <position position="284"/>
    </location>
    <ligand>
        <name>pyridoxal 5'-phosphate</name>
        <dbReference type="ChEBI" id="CHEBI:597326"/>
    </ligand>
</feature>
<dbReference type="InterPro" id="IPR050214">
    <property type="entry name" value="Cys_Synth/Cystath_Beta-Synth"/>
</dbReference>
<organism evidence="14">
    <name type="scientific">uncultured Solirubrobacterales bacterium</name>
    <dbReference type="NCBI Taxonomy" id="768556"/>
    <lineage>
        <taxon>Bacteria</taxon>
        <taxon>Bacillati</taxon>
        <taxon>Actinomycetota</taxon>
        <taxon>Thermoleophilia</taxon>
        <taxon>Solirubrobacterales</taxon>
        <taxon>environmental samples</taxon>
    </lineage>
</organism>
<evidence type="ECO:0000256" key="9">
    <source>
        <dbReference type="ARBA" id="ARBA00053442"/>
    </source>
</evidence>
<evidence type="ECO:0000256" key="8">
    <source>
        <dbReference type="ARBA" id="ARBA00047931"/>
    </source>
</evidence>
<evidence type="ECO:0000259" key="13">
    <source>
        <dbReference type="Pfam" id="PF00291"/>
    </source>
</evidence>
<keyword evidence="6 10" id="KW-0663">Pyridoxal phosphate</keyword>
<comment type="function">
    <text evidence="9">Catalyzes the conversion of O-acetylserine (OAS) to cysteine through the elimination of acetate and addition of hydrogen sulfide.</text>
</comment>
<evidence type="ECO:0000256" key="6">
    <source>
        <dbReference type="ARBA" id="ARBA00022898"/>
    </source>
</evidence>
<dbReference type="GO" id="GO:0006535">
    <property type="term" value="P:cysteine biosynthetic process from serine"/>
    <property type="evidence" value="ECO:0007669"/>
    <property type="project" value="UniProtKB-UniRule"/>
</dbReference>
<dbReference type="Gene3D" id="3.40.50.1100">
    <property type="match status" value="2"/>
</dbReference>
<dbReference type="FunFam" id="3.40.50.1100:FF:000067">
    <property type="entry name" value="Cysteine synthase"/>
    <property type="match status" value="1"/>
</dbReference>
<dbReference type="InterPro" id="IPR005859">
    <property type="entry name" value="CysK"/>
</dbReference>
<sequence length="325" mass="34180">MTVVPSRAYRLSESRDHEAIAPSLAARVGRTPLVHLARLGSGCGAELVGKLEVYNPAGSVKDRIGVAMIEAAEREGRIESGRTTIVEATSGNTGIALAFVCAAKGYELVLTMPQGMSRERAGLLRLYGAEVNMVESLGGMNEAVEAACRYAGAHGDCYRPDQFTNPANPEVHRQTTAEEIWRDTGGRVDVFVCGIGTGGTITGVGERLKERNPELHVVGVEPASSPVLSGGAPGPHRIQGIGAGFVPAVLNREVVDELIAVGDEDAVEVARRCAETEGVLAGISGGAALWAALKVCARPEWEGRRIVVVVPDSGERYVSAPFFAP</sequence>
<dbReference type="EC" id="2.5.1.47" evidence="12"/>
<evidence type="ECO:0000256" key="2">
    <source>
        <dbReference type="ARBA" id="ARBA00004962"/>
    </source>
</evidence>
<dbReference type="NCBIfam" id="TIGR01139">
    <property type="entry name" value="cysK"/>
    <property type="match status" value="1"/>
</dbReference>
<keyword evidence="7 12" id="KW-0198">Cysteine biosynthesis</keyword>
<comment type="cofactor">
    <cofactor evidence="1 10 12">
        <name>pyridoxal 5'-phosphate</name>
        <dbReference type="ChEBI" id="CHEBI:597326"/>
    </cofactor>
</comment>
<dbReference type="GO" id="GO:0005737">
    <property type="term" value="C:cytoplasm"/>
    <property type="evidence" value="ECO:0007669"/>
    <property type="project" value="UniProtKB-ARBA"/>
</dbReference>
<comment type="similarity">
    <text evidence="3 12">Belongs to the cysteine synthase/cystathionine beta-synthase family.</text>
</comment>
<dbReference type="InterPro" id="IPR001216">
    <property type="entry name" value="P-phosphate_BS"/>
</dbReference>
<evidence type="ECO:0000256" key="3">
    <source>
        <dbReference type="ARBA" id="ARBA00007103"/>
    </source>
</evidence>
<dbReference type="CDD" id="cd01561">
    <property type="entry name" value="CBS_like"/>
    <property type="match status" value="1"/>
</dbReference>